<dbReference type="VEuPathDB" id="FungiDB:H310_14381"/>
<dbReference type="AlphaFoldDB" id="A0A3R7D2A6"/>
<dbReference type="EMBL" id="QUSY01000237">
    <property type="protein sequence ID" value="RHY31183.1"/>
    <property type="molecule type" value="Genomic_DNA"/>
</dbReference>
<name>A0A3R7D2A6_9STRA</name>
<evidence type="ECO:0000313" key="3">
    <source>
        <dbReference type="EMBL" id="RHY31183.1"/>
    </source>
</evidence>
<keyword evidence="4" id="KW-1185">Reference proteome</keyword>
<dbReference type="PANTHER" id="PTHR11614">
    <property type="entry name" value="PHOSPHOLIPASE-RELATED"/>
    <property type="match status" value="1"/>
</dbReference>
<gene>
    <name evidence="3" type="ORF">DYB32_003701</name>
</gene>
<comment type="caution">
    <text evidence="3">The sequence shown here is derived from an EMBL/GenBank/DDBJ whole genome shotgun (WGS) entry which is preliminary data.</text>
</comment>
<organism evidence="3 4">
    <name type="scientific">Aphanomyces invadans</name>
    <dbReference type="NCBI Taxonomy" id="157072"/>
    <lineage>
        <taxon>Eukaryota</taxon>
        <taxon>Sar</taxon>
        <taxon>Stramenopiles</taxon>
        <taxon>Oomycota</taxon>
        <taxon>Saprolegniomycetes</taxon>
        <taxon>Saprolegniales</taxon>
        <taxon>Verrucalvaceae</taxon>
        <taxon>Aphanomyces</taxon>
    </lineage>
</organism>
<feature type="non-terminal residue" evidence="3">
    <location>
        <position position="570"/>
    </location>
</feature>
<accession>A0A3R7D2A6</accession>
<dbReference type="VEuPathDB" id="FungiDB:H310_05842"/>
<feature type="domain" description="Serine aminopeptidase S33" evidence="2">
    <location>
        <begin position="35"/>
        <end position="258"/>
    </location>
</feature>
<protein>
    <recommendedName>
        <fullName evidence="2">Serine aminopeptidase S33 domain-containing protein</fullName>
    </recommendedName>
</protein>
<feature type="transmembrane region" description="Helical" evidence="1">
    <location>
        <begin position="523"/>
        <end position="547"/>
    </location>
</feature>
<dbReference type="InterPro" id="IPR022742">
    <property type="entry name" value="Hydrolase_4"/>
</dbReference>
<dbReference type="SUPFAM" id="SSF53474">
    <property type="entry name" value="alpha/beta-Hydrolases"/>
    <property type="match status" value="1"/>
</dbReference>
<feature type="transmembrane region" description="Helical" evidence="1">
    <location>
        <begin position="490"/>
        <end position="511"/>
    </location>
</feature>
<keyword evidence="1" id="KW-0812">Transmembrane</keyword>
<keyword evidence="1" id="KW-1133">Transmembrane helix</keyword>
<keyword evidence="1" id="KW-0472">Membrane</keyword>
<evidence type="ECO:0000256" key="1">
    <source>
        <dbReference type="SAM" id="Phobius"/>
    </source>
</evidence>
<proteinExistence type="predicted"/>
<dbReference type="Proteomes" id="UP000285060">
    <property type="component" value="Unassembled WGS sequence"/>
</dbReference>
<dbReference type="Pfam" id="PF12146">
    <property type="entry name" value="Hydrolase_4"/>
    <property type="match status" value="1"/>
</dbReference>
<feature type="transmembrane region" description="Helical" evidence="1">
    <location>
        <begin position="355"/>
        <end position="377"/>
    </location>
</feature>
<feature type="transmembrane region" description="Helical" evidence="1">
    <location>
        <begin position="318"/>
        <end position="343"/>
    </location>
</feature>
<dbReference type="InterPro" id="IPR029058">
    <property type="entry name" value="AB_hydrolase_fold"/>
</dbReference>
<evidence type="ECO:0000313" key="4">
    <source>
        <dbReference type="Proteomes" id="UP000285060"/>
    </source>
</evidence>
<evidence type="ECO:0000259" key="2">
    <source>
        <dbReference type="Pfam" id="PF12146"/>
    </source>
</evidence>
<dbReference type="InterPro" id="IPR051044">
    <property type="entry name" value="MAG_DAG_Lipase"/>
</dbReference>
<reference evidence="3 4" key="1">
    <citation type="submission" date="2018-08" db="EMBL/GenBank/DDBJ databases">
        <title>Aphanomyces genome sequencing and annotation.</title>
        <authorList>
            <person name="Minardi D."/>
            <person name="Oidtmann B."/>
            <person name="Van Der Giezen M."/>
            <person name="Studholme D.J."/>
        </authorList>
    </citation>
    <scope>NUCLEOTIDE SEQUENCE [LARGE SCALE GENOMIC DNA]</scope>
    <source>
        <strain evidence="3 4">NJM0002</strain>
    </source>
</reference>
<dbReference type="Gene3D" id="3.40.50.1820">
    <property type="entry name" value="alpha/beta hydrolase"/>
    <property type="match status" value="1"/>
</dbReference>
<sequence>MTSATPTAFELTEEFIQSRRGIQLYTRKYIPSQSHHIVFVFLHGVGEHCSRYHDTFTTLASQGIAVHALDHHGHGHSEGPRFDCVAFDHFTDDIATFTDHIRSAYTSCHDVKYFLGGVSLGGLLAATVAVAAPDRWDGVILYAPAIGIEYTWILRLQSIFAPVLEWLVPTWEIVPGVIPKWISRNLEYLDDYTSDPLNNHRPLKVRLAMSIERSMHALLSRQSDFRTPLLLFHGTADLVTSPVMSERFFNAIPAQDKTGMATEKTALLKAPADDRAMALESAIDDATGEGDLKKLEMQHLLQTKDSWTWYRLACQFRFAYMSFLVLMVIVMFSFSTLMEVFFSVFLPSAQAAPGFVVRCIVFLGILPFLIILLSYVFEESCRFFMDSLDSSEGSLPNFRLSVAVVLHYLRHHKEMPEDDVGRAITYDPYKDDKPETAESNTDVETKTTHHVMHPKYRWKLAIRRVIARRKAAIVFGTTSYDGPPIDYSTFVIVDLVCPVVFEVATLAGFISELVATQSINEAFYRYLRVGFFTMGFYLALWMACHWFSSRNSRMRELVANYHRTRRALEK</sequence>